<protein>
    <submittedName>
        <fullName evidence="2">TIGR02234 family membrane protein</fullName>
    </submittedName>
</protein>
<dbReference type="RefSeq" id="WP_253575328.1">
    <property type="nucleotide sequence ID" value="NZ_JAMFTQ010000001.1"/>
</dbReference>
<accession>A0ABT1FY22</accession>
<feature type="transmembrane region" description="Helical" evidence="1">
    <location>
        <begin position="80"/>
        <end position="101"/>
    </location>
</feature>
<dbReference type="EMBL" id="JAMFTQ010000001">
    <property type="protein sequence ID" value="MCP1386670.1"/>
    <property type="molecule type" value="Genomic_DNA"/>
</dbReference>
<evidence type="ECO:0000313" key="3">
    <source>
        <dbReference type="Proteomes" id="UP001204000"/>
    </source>
</evidence>
<dbReference type="Proteomes" id="UP001204000">
    <property type="component" value="Unassembled WGS sequence"/>
</dbReference>
<dbReference type="InterPro" id="IPR011746">
    <property type="entry name" value="Trp_synth-assoc_CHP"/>
</dbReference>
<dbReference type="InterPro" id="IPR019051">
    <property type="entry name" value="Trp_biosyn_TM_oprn/chp"/>
</dbReference>
<name>A0ABT1FY22_9CORY</name>
<feature type="transmembrane region" description="Helical" evidence="1">
    <location>
        <begin position="143"/>
        <end position="164"/>
    </location>
</feature>
<dbReference type="Pfam" id="PF09534">
    <property type="entry name" value="Trp_oprn_chp"/>
    <property type="match status" value="1"/>
</dbReference>
<keyword evidence="3" id="KW-1185">Reference proteome</keyword>
<organism evidence="2 3">
    <name type="scientific">Corynebacterium stercoris</name>
    <dbReference type="NCBI Taxonomy" id="2943490"/>
    <lineage>
        <taxon>Bacteria</taxon>
        <taxon>Bacillati</taxon>
        <taxon>Actinomycetota</taxon>
        <taxon>Actinomycetes</taxon>
        <taxon>Mycobacteriales</taxon>
        <taxon>Corynebacteriaceae</taxon>
        <taxon>Corynebacterium</taxon>
    </lineage>
</organism>
<comment type="caution">
    <text evidence="2">The sequence shown here is derived from an EMBL/GenBank/DDBJ whole genome shotgun (WGS) entry which is preliminary data.</text>
</comment>
<evidence type="ECO:0000313" key="2">
    <source>
        <dbReference type="EMBL" id="MCP1386670.1"/>
    </source>
</evidence>
<feature type="transmembrane region" description="Helical" evidence="1">
    <location>
        <begin position="52"/>
        <end position="73"/>
    </location>
</feature>
<evidence type="ECO:0000256" key="1">
    <source>
        <dbReference type="SAM" id="Phobius"/>
    </source>
</evidence>
<dbReference type="NCBIfam" id="TIGR02234">
    <property type="entry name" value="trp_oprn_chp"/>
    <property type="match status" value="1"/>
</dbReference>
<keyword evidence="1" id="KW-0472">Membrane</keyword>
<proteinExistence type="predicted"/>
<keyword evidence="1" id="KW-1133">Transmembrane helix</keyword>
<gene>
    <name evidence="2" type="ORF">M5J20_00445</name>
</gene>
<keyword evidence="1" id="KW-0812">Transmembrane</keyword>
<sequence length="217" mass="22109">MSGNKGLSRLGAALTGAGAAALWAFSRGTWVSAVYEDTLAGGGTAMISGAEWSAELTAVALLLLVGTIGLLSLRRVGRRIVGAVSALAALGAAVSPATLLLRGADPERAHAILSSGSDGSATGATTAAISEWADITAVDTANLFPVLTLLGCLLAVVGGVCAVARPGEDAPKMNKYEKEAVRREHIREDLDARPDSGRVMWDALDADIDPTEDASRG</sequence>
<reference evidence="2" key="1">
    <citation type="submission" date="2022-05" db="EMBL/GenBank/DDBJ databases">
        <title>Corynebacterium sp. TA-R-1 sp. nov., isolated from human feces.</title>
        <authorList>
            <person name="Shamsuzzaman M."/>
            <person name="Dahal R.H."/>
        </authorList>
    </citation>
    <scope>NUCLEOTIDE SEQUENCE</scope>
    <source>
        <strain evidence="2">TA-R-1</strain>
    </source>
</reference>